<dbReference type="GO" id="GO:0032366">
    <property type="term" value="P:intracellular sterol transport"/>
    <property type="evidence" value="ECO:0007669"/>
    <property type="project" value="UniProtKB-UniRule"/>
</dbReference>
<keyword evidence="7 10" id="KW-0445">Lipid transport</keyword>
<comment type="similarity">
    <text evidence="2 10">Belongs to the ARV1 family.</text>
</comment>
<evidence type="ECO:0000256" key="7">
    <source>
        <dbReference type="ARBA" id="ARBA00023055"/>
    </source>
</evidence>
<dbReference type="GO" id="GO:0097036">
    <property type="term" value="P:regulation of plasma membrane sterol distribution"/>
    <property type="evidence" value="ECO:0007669"/>
    <property type="project" value="UniProtKB-UniRule"/>
</dbReference>
<dbReference type="GO" id="GO:0032541">
    <property type="term" value="C:cortical endoplasmic reticulum"/>
    <property type="evidence" value="ECO:0007669"/>
    <property type="project" value="TreeGrafter"/>
</dbReference>
<comment type="function">
    <text evidence="10">Mediator of sterol homeostasis involved in sterol uptake, trafficking and distribution into membranes.</text>
</comment>
<dbReference type="Proteomes" id="UP000053558">
    <property type="component" value="Unassembled WGS sequence"/>
</dbReference>
<sequence>MPVCILCAHPMPHVYTEYESADNLRLEQCTSCRQLADPYIKRGALTKFIDVVLLKREVYRHLLFNRGAEPRRVITGIPRSRAPVVHEISLQERWWLIMRLGMGLIVVDAYIRWSHLLENHGFESRVSQDSMLFLKVFLGCLIETLTFHCGTVFASLCVLRFLEFARTRMFRSKGPVSGVRQQFRFSLIPLTIFYSSITKLFLLFLLTLYPPSGHVTSEGAARLQDLCQTDPLRCLYEMFDEDKLDREWVVRNVWGGMAAGFGLKVVLDCHPVFTTLVILAGWAVKTTVAELVKDWVGVDDQDKDLWLAYSIP</sequence>
<keyword evidence="10" id="KW-0333">Golgi apparatus</keyword>
<dbReference type="GeneID" id="19211923"/>
<evidence type="ECO:0000256" key="3">
    <source>
        <dbReference type="ARBA" id="ARBA00022448"/>
    </source>
</evidence>
<evidence type="ECO:0000256" key="4">
    <source>
        <dbReference type="ARBA" id="ARBA00022692"/>
    </source>
</evidence>
<keyword evidence="9 10" id="KW-0472">Membrane</keyword>
<dbReference type="RefSeq" id="XP_007765581.1">
    <property type="nucleotide sequence ID" value="XM_007767391.1"/>
</dbReference>
<keyword evidence="4 10" id="KW-0812">Transmembrane</keyword>
<dbReference type="OMA" id="AFIRWTH"/>
<reference evidence="12" key="1">
    <citation type="journal article" date="2012" name="Science">
        <title>The Paleozoic origin of enzymatic lignin decomposition reconstructed from 31 fungal genomes.</title>
        <authorList>
            <person name="Floudas D."/>
            <person name="Binder M."/>
            <person name="Riley R."/>
            <person name="Barry K."/>
            <person name="Blanchette R.A."/>
            <person name="Henrissat B."/>
            <person name="Martinez A.T."/>
            <person name="Otillar R."/>
            <person name="Spatafora J.W."/>
            <person name="Yadav J.S."/>
            <person name="Aerts A."/>
            <person name="Benoit I."/>
            <person name="Boyd A."/>
            <person name="Carlson A."/>
            <person name="Copeland A."/>
            <person name="Coutinho P.M."/>
            <person name="de Vries R.P."/>
            <person name="Ferreira P."/>
            <person name="Findley K."/>
            <person name="Foster B."/>
            <person name="Gaskell J."/>
            <person name="Glotzer D."/>
            <person name="Gorecki P."/>
            <person name="Heitman J."/>
            <person name="Hesse C."/>
            <person name="Hori C."/>
            <person name="Igarashi K."/>
            <person name="Jurgens J.A."/>
            <person name="Kallen N."/>
            <person name="Kersten P."/>
            <person name="Kohler A."/>
            <person name="Kuees U."/>
            <person name="Kumar T.K.A."/>
            <person name="Kuo A."/>
            <person name="LaButti K."/>
            <person name="Larrondo L.F."/>
            <person name="Lindquist E."/>
            <person name="Ling A."/>
            <person name="Lombard V."/>
            <person name="Lucas S."/>
            <person name="Lundell T."/>
            <person name="Martin R."/>
            <person name="McLaughlin D.J."/>
            <person name="Morgenstern I."/>
            <person name="Morin E."/>
            <person name="Murat C."/>
            <person name="Nagy L.G."/>
            <person name="Nolan M."/>
            <person name="Ohm R.A."/>
            <person name="Patyshakuliyeva A."/>
            <person name="Rokas A."/>
            <person name="Ruiz-Duenas F.J."/>
            <person name="Sabat G."/>
            <person name="Salamov A."/>
            <person name="Samejima M."/>
            <person name="Schmutz J."/>
            <person name="Slot J.C."/>
            <person name="St John F."/>
            <person name="Stenlid J."/>
            <person name="Sun H."/>
            <person name="Sun S."/>
            <person name="Syed K."/>
            <person name="Tsang A."/>
            <person name="Wiebenga A."/>
            <person name="Young D."/>
            <person name="Pisabarro A."/>
            <person name="Eastwood D.C."/>
            <person name="Martin F."/>
            <person name="Cullen D."/>
            <person name="Grigoriev I.V."/>
            <person name="Hibbett D.S."/>
        </authorList>
    </citation>
    <scope>NUCLEOTIDE SEQUENCE [LARGE SCALE GENOMIC DNA]</scope>
    <source>
        <strain evidence="12">RWD-64-598 SS2</strain>
    </source>
</reference>
<evidence type="ECO:0000256" key="9">
    <source>
        <dbReference type="ARBA" id="ARBA00023136"/>
    </source>
</evidence>
<comment type="caution">
    <text evidence="10">Lacks conserved residue(s) required for the propagation of feature annotation.</text>
</comment>
<evidence type="ECO:0000256" key="10">
    <source>
        <dbReference type="RuleBase" id="RU368065"/>
    </source>
</evidence>
<dbReference type="PANTHER" id="PTHR14467">
    <property type="entry name" value="ARV1"/>
    <property type="match status" value="1"/>
</dbReference>
<keyword evidence="8 10" id="KW-0443">Lipid metabolism</keyword>
<dbReference type="Pfam" id="PF04161">
    <property type="entry name" value="Arv1"/>
    <property type="match status" value="1"/>
</dbReference>
<protein>
    <recommendedName>
        <fullName evidence="10">Protein ARV</fullName>
    </recommendedName>
</protein>
<name>A0A5M3MWW0_CONPW</name>
<keyword evidence="6 10" id="KW-1133">Transmembrane helix</keyword>
<organism evidence="11 12">
    <name type="scientific">Coniophora puteana (strain RWD-64-598)</name>
    <name type="common">Brown rot fungus</name>
    <dbReference type="NCBI Taxonomy" id="741705"/>
    <lineage>
        <taxon>Eukaryota</taxon>
        <taxon>Fungi</taxon>
        <taxon>Dikarya</taxon>
        <taxon>Basidiomycota</taxon>
        <taxon>Agaricomycotina</taxon>
        <taxon>Agaricomycetes</taxon>
        <taxon>Agaricomycetidae</taxon>
        <taxon>Boletales</taxon>
        <taxon>Coniophorineae</taxon>
        <taxon>Coniophoraceae</taxon>
        <taxon>Coniophora</taxon>
    </lineage>
</organism>
<evidence type="ECO:0000256" key="6">
    <source>
        <dbReference type="ARBA" id="ARBA00022989"/>
    </source>
</evidence>
<feature type="transmembrane region" description="Helical" evidence="10">
    <location>
        <begin position="183"/>
        <end position="209"/>
    </location>
</feature>
<dbReference type="GO" id="GO:0006665">
    <property type="term" value="P:sphingolipid metabolic process"/>
    <property type="evidence" value="ECO:0007669"/>
    <property type="project" value="UniProtKB-UniRule"/>
</dbReference>
<comment type="caution">
    <text evidence="11">The sequence shown here is derived from an EMBL/GenBank/DDBJ whole genome shotgun (WGS) entry which is preliminary data.</text>
</comment>
<keyword evidence="5 10" id="KW-0256">Endoplasmic reticulum</keyword>
<evidence type="ECO:0000256" key="2">
    <source>
        <dbReference type="ARBA" id="ARBA00009187"/>
    </source>
</evidence>
<dbReference type="PANTHER" id="PTHR14467:SF0">
    <property type="entry name" value="PROTEIN ARV1"/>
    <property type="match status" value="1"/>
</dbReference>
<keyword evidence="12" id="KW-1185">Reference proteome</keyword>
<comment type="subcellular location">
    <subcellularLocation>
        <location evidence="1 10">Endoplasmic reticulum membrane</location>
        <topology evidence="1 10">Multi-pass membrane protein</topology>
    </subcellularLocation>
    <subcellularLocation>
        <location evidence="10">Golgi apparatus membrane</location>
        <topology evidence="10">Multi-pass membrane protein</topology>
    </subcellularLocation>
</comment>
<accession>A0A5M3MWW0</accession>
<evidence type="ECO:0000313" key="12">
    <source>
        <dbReference type="Proteomes" id="UP000053558"/>
    </source>
</evidence>
<evidence type="ECO:0000256" key="1">
    <source>
        <dbReference type="ARBA" id="ARBA00004477"/>
    </source>
</evidence>
<gene>
    <name evidence="11" type="ORF">CONPUDRAFT_99159</name>
</gene>
<proteinExistence type="inferred from homology"/>
<dbReference type="EMBL" id="JH711575">
    <property type="protein sequence ID" value="EIW83628.1"/>
    <property type="molecule type" value="Genomic_DNA"/>
</dbReference>
<dbReference type="KEGG" id="cput:CONPUDRAFT_99159"/>
<dbReference type="GO" id="GO:0005789">
    <property type="term" value="C:endoplasmic reticulum membrane"/>
    <property type="evidence" value="ECO:0007669"/>
    <property type="project" value="UniProtKB-SubCell"/>
</dbReference>
<comment type="function">
    <text evidence="10">Regulates also the sphingolipid metabolism.</text>
</comment>
<dbReference type="GO" id="GO:0000139">
    <property type="term" value="C:Golgi membrane"/>
    <property type="evidence" value="ECO:0007669"/>
    <property type="project" value="UniProtKB-SubCell"/>
</dbReference>
<evidence type="ECO:0000313" key="11">
    <source>
        <dbReference type="EMBL" id="EIW83628.1"/>
    </source>
</evidence>
<dbReference type="OrthoDB" id="2192830at2759"/>
<keyword evidence="3 10" id="KW-0813">Transport</keyword>
<feature type="transmembrane region" description="Helical" evidence="10">
    <location>
        <begin position="133"/>
        <end position="162"/>
    </location>
</feature>
<evidence type="ECO:0000256" key="8">
    <source>
        <dbReference type="ARBA" id="ARBA00023098"/>
    </source>
</evidence>
<dbReference type="GO" id="GO:0016125">
    <property type="term" value="P:sterol metabolic process"/>
    <property type="evidence" value="ECO:0007669"/>
    <property type="project" value="UniProtKB-UniRule"/>
</dbReference>
<dbReference type="InterPro" id="IPR007290">
    <property type="entry name" value="Arv1"/>
</dbReference>
<dbReference type="AlphaFoldDB" id="A0A5M3MWW0"/>
<evidence type="ECO:0000256" key="5">
    <source>
        <dbReference type="ARBA" id="ARBA00022824"/>
    </source>
</evidence>
<keyword evidence="10" id="KW-0746">Sphingolipid metabolism</keyword>